<dbReference type="RefSeq" id="WP_092920779.1">
    <property type="nucleotide sequence ID" value="NZ_FOYN01000002.1"/>
</dbReference>
<keyword evidence="1 4" id="KW-0808">Transferase</keyword>
<dbReference type="Proteomes" id="UP000198932">
    <property type="component" value="Unassembled WGS sequence"/>
</dbReference>
<accession>A0A1I6FXU7</accession>
<dbReference type="OrthoDB" id="15372at2157"/>
<keyword evidence="5" id="KW-1185">Reference proteome</keyword>
<dbReference type="AlphaFoldDB" id="A0A1I6FXU7"/>
<sequence>MDAVIPAAGRGSRLGELTDDRPKGLVEVAGRPLLAHVFETAAEAGADELVVIVGYEAAQIVDRFGDVFEGVPITYVHQRERLGLGHAVVQAEPHVDGTFLLVNGDNVFSGSVEPAVEAVGEADAALAVEEVSPEIAATTGVIETGERGRVRGLVEKPAEPSSTLVTTGCYVLPEDVFHACALLRPSAEGEYQLSEAVGLLVRAGYEVATVRVGERVNVNTPDDVERAGELIRGESERN</sequence>
<gene>
    <name evidence="4" type="ORF">SAMN04487937_1344</name>
</gene>
<dbReference type="PANTHER" id="PTHR43584">
    <property type="entry name" value="NUCLEOTIDYL TRANSFERASE"/>
    <property type="match status" value="1"/>
</dbReference>
<dbReference type="InterPro" id="IPR005835">
    <property type="entry name" value="NTP_transferase_dom"/>
</dbReference>
<proteinExistence type="predicted"/>
<dbReference type="GO" id="GO:0016779">
    <property type="term" value="F:nucleotidyltransferase activity"/>
    <property type="evidence" value="ECO:0007669"/>
    <property type="project" value="UniProtKB-KW"/>
</dbReference>
<dbReference type="InterPro" id="IPR050065">
    <property type="entry name" value="GlmU-like"/>
</dbReference>
<organism evidence="4 5">
    <name type="scientific">Halorubrum sodomense</name>
    <dbReference type="NCBI Taxonomy" id="35743"/>
    <lineage>
        <taxon>Archaea</taxon>
        <taxon>Methanobacteriati</taxon>
        <taxon>Methanobacteriota</taxon>
        <taxon>Stenosarchaea group</taxon>
        <taxon>Halobacteria</taxon>
        <taxon>Halobacteriales</taxon>
        <taxon>Haloferacaceae</taxon>
        <taxon>Halorubrum</taxon>
    </lineage>
</organism>
<dbReference type="SUPFAM" id="SSF53448">
    <property type="entry name" value="Nucleotide-diphospho-sugar transferases"/>
    <property type="match status" value="1"/>
</dbReference>
<dbReference type="InterPro" id="IPR029044">
    <property type="entry name" value="Nucleotide-diphossugar_trans"/>
</dbReference>
<dbReference type="CDD" id="cd04181">
    <property type="entry name" value="NTP_transferase"/>
    <property type="match status" value="1"/>
</dbReference>
<dbReference type="Gene3D" id="3.90.550.10">
    <property type="entry name" value="Spore Coat Polysaccharide Biosynthesis Protein SpsA, Chain A"/>
    <property type="match status" value="1"/>
</dbReference>
<evidence type="ECO:0000313" key="5">
    <source>
        <dbReference type="Proteomes" id="UP000198932"/>
    </source>
</evidence>
<keyword evidence="2" id="KW-0548">Nucleotidyltransferase</keyword>
<feature type="domain" description="Nucleotidyl transferase" evidence="3">
    <location>
        <begin position="3"/>
        <end position="208"/>
    </location>
</feature>
<protein>
    <submittedName>
        <fullName evidence="4">Glucose-1-phosphate thymidylyltransferase</fullName>
    </submittedName>
</protein>
<reference evidence="5" key="1">
    <citation type="submission" date="2016-10" db="EMBL/GenBank/DDBJ databases">
        <authorList>
            <person name="Varghese N."/>
            <person name="Submissions S."/>
        </authorList>
    </citation>
    <scope>NUCLEOTIDE SEQUENCE [LARGE SCALE GENOMIC DNA]</scope>
    <source>
        <strain evidence="5">RD 26</strain>
    </source>
</reference>
<dbReference type="EMBL" id="FOYN01000002">
    <property type="protein sequence ID" value="SFR34657.1"/>
    <property type="molecule type" value="Genomic_DNA"/>
</dbReference>
<dbReference type="Pfam" id="PF00483">
    <property type="entry name" value="NTP_transferase"/>
    <property type="match status" value="1"/>
</dbReference>
<evidence type="ECO:0000259" key="3">
    <source>
        <dbReference type="Pfam" id="PF00483"/>
    </source>
</evidence>
<evidence type="ECO:0000256" key="1">
    <source>
        <dbReference type="ARBA" id="ARBA00022679"/>
    </source>
</evidence>
<evidence type="ECO:0000313" key="4">
    <source>
        <dbReference type="EMBL" id="SFR34657.1"/>
    </source>
</evidence>
<dbReference type="STRING" id="35743.SAMN04487937_1344"/>
<name>A0A1I6FXU7_HALSD</name>
<evidence type="ECO:0000256" key="2">
    <source>
        <dbReference type="ARBA" id="ARBA00022695"/>
    </source>
</evidence>
<dbReference type="PANTHER" id="PTHR43584:SF8">
    <property type="entry name" value="N-ACETYLMURAMATE ALPHA-1-PHOSPHATE URIDYLYLTRANSFERASE"/>
    <property type="match status" value="1"/>
</dbReference>